<organism evidence="3 4">
    <name type="scientific">Sphagnum jensenii</name>
    <dbReference type="NCBI Taxonomy" id="128206"/>
    <lineage>
        <taxon>Eukaryota</taxon>
        <taxon>Viridiplantae</taxon>
        <taxon>Streptophyta</taxon>
        <taxon>Embryophyta</taxon>
        <taxon>Bryophyta</taxon>
        <taxon>Sphagnophytina</taxon>
        <taxon>Sphagnopsida</taxon>
        <taxon>Sphagnales</taxon>
        <taxon>Sphagnaceae</taxon>
        <taxon>Sphagnum</taxon>
    </lineage>
</organism>
<dbReference type="SUPFAM" id="SSF48452">
    <property type="entry name" value="TPR-like"/>
    <property type="match status" value="1"/>
</dbReference>
<name>A0ABP0WTD5_9BRYO</name>
<evidence type="ECO:0008006" key="5">
    <source>
        <dbReference type="Google" id="ProtNLM"/>
    </source>
</evidence>
<dbReference type="PANTHER" id="PTHR24015">
    <property type="entry name" value="OS07G0578800 PROTEIN-RELATED"/>
    <property type="match status" value="1"/>
</dbReference>
<keyword evidence="4" id="KW-1185">Reference proteome</keyword>
<evidence type="ECO:0000256" key="2">
    <source>
        <dbReference type="PROSITE-ProRule" id="PRU00708"/>
    </source>
</evidence>
<feature type="repeat" description="PPR" evidence="2">
    <location>
        <begin position="196"/>
        <end position="230"/>
    </location>
</feature>
<dbReference type="Pfam" id="PF01535">
    <property type="entry name" value="PPR"/>
    <property type="match status" value="5"/>
</dbReference>
<dbReference type="Pfam" id="PF13041">
    <property type="entry name" value="PPR_2"/>
    <property type="match status" value="3"/>
</dbReference>
<feature type="repeat" description="PPR" evidence="2">
    <location>
        <begin position="1"/>
        <end position="28"/>
    </location>
</feature>
<dbReference type="PROSITE" id="PS51375">
    <property type="entry name" value="PPR"/>
    <property type="match status" value="5"/>
</dbReference>
<feature type="repeat" description="PPR" evidence="2">
    <location>
        <begin position="95"/>
        <end position="129"/>
    </location>
</feature>
<proteinExistence type="predicted"/>
<evidence type="ECO:0000313" key="3">
    <source>
        <dbReference type="EMBL" id="CAK9270126.1"/>
    </source>
</evidence>
<gene>
    <name evidence="3" type="ORF">CSSPJE1EN1_LOCUS15604</name>
</gene>
<sequence length="424" mass="47090">MIFGLVKCGQTQKGLDLFRQMQQEGVEPNPVTFVGVRNACAMLGALEEGKHVHEHIVRCGFESNVFVGSTLTCMYAKCGSIEDARRVFNKMPAHNVVAWNAMISGHLRCGQGYKALELFQQMQYEGMMPDRFTFVQVLNACASLQALEEGRRIHTQIIQSGCELDVYVANGLVDMYAKCKSMQDAQKVFDRMLIRDVFAWNAMILGHVKCGQGQKVLALSHRMKQEQVEPDAVTFVGVLNACASLMALEEGSHVHREIIQGGFDSNEFVISSLVDMYAKCGNLENAWKVLNKMATTTHSAVVWNAMISGHVKCGLGQKALEVFQQMQREGLEPDTVTFVGVLNACASVGALDEGRQIEEQVMQLGFEYEDFVGSSLIDMYAKCGSIEDAWRVFNRMPMHNVVAWNALILGHVQCGQGHKALELF</sequence>
<dbReference type="InterPro" id="IPR046960">
    <property type="entry name" value="PPR_At4g14850-like_plant"/>
</dbReference>
<dbReference type="EMBL" id="OZ020098">
    <property type="protein sequence ID" value="CAK9270126.1"/>
    <property type="molecule type" value="Genomic_DNA"/>
</dbReference>
<dbReference type="NCBIfam" id="TIGR00756">
    <property type="entry name" value="PPR"/>
    <property type="match status" value="5"/>
</dbReference>
<feature type="repeat" description="PPR" evidence="2">
    <location>
        <begin position="369"/>
        <end position="403"/>
    </location>
</feature>
<dbReference type="InterPro" id="IPR011990">
    <property type="entry name" value="TPR-like_helical_dom_sf"/>
</dbReference>
<protein>
    <recommendedName>
        <fullName evidence="5">Pentatricopeptide repeat-containing protein</fullName>
    </recommendedName>
</protein>
<feature type="repeat" description="PPR" evidence="2">
    <location>
        <begin position="299"/>
        <end position="333"/>
    </location>
</feature>
<evidence type="ECO:0000313" key="4">
    <source>
        <dbReference type="Proteomes" id="UP001497444"/>
    </source>
</evidence>
<evidence type="ECO:0000256" key="1">
    <source>
        <dbReference type="ARBA" id="ARBA00022737"/>
    </source>
</evidence>
<dbReference type="Proteomes" id="UP001497444">
    <property type="component" value="Chromosome 3"/>
</dbReference>
<keyword evidence="1" id="KW-0677">Repeat</keyword>
<dbReference type="Gene3D" id="1.25.40.10">
    <property type="entry name" value="Tetratricopeptide repeat domain"/>
    <property type="match status" value="4"/>
</dbReference>
<reference evidence="3" key="1">
    <citation type="submission" date="2024-02" db="EMBL/GenBank/DDBJ databases">
        <authorList>
            <consortium name="ELIXIR-Norway"/>
            <consortium name="Elixir Norway"/>
        </authorList>
    </citation>
    <scope>NUCLEOTIDE SEQUENCE</scope>
</reference>
<accession>A0ABP0WTD5</accession>
<dbReference type="InterPro" id="IPR002885">
    <property type="entry name" value="PPR_rpt"/>
</dbReference>